<feature type="domain" description="Helicase C-terminal" evidence="2">
    <location>
        <begin position="193"/>
        <end position="345"/>
    </location>
</feature>
<sequence>MSNGPTTRPQNTTQHFHFDGRGHEDLTTFTQRCELQSRTARVDPLEWVPTIKRQLKDTATQWWKLYEEYIMTWEEFKQRLMHHFASTTIIASLHAELYGKEQTQTEPSRYSYDTSFRILMHLTTPTIKESLLILTQCVVLQVDWLTEKMREANFTVSSMHGDMPQKERDTIMKEFRSGTSKEDKPSCTFTTESMATAFHRIQEGLQMLADEDPDVERSARVHRTVMEGLTCYQEIYKEKKRAAKQPTIHTFFQPVAAMVTHVGDKIMSDVWARGIDVQQVSLVINYDLPNNRELYIHRIGRSGRFGRKGVAINFVKSDDIRILRDIEQYYSTQIDEMPMNGMSLTIALQNHINLNIGCTLKI</sequence>
<proteinExistence type="predicted"/>
<protein>
    <recommendedName>
        <fullName evidence="2">Helicase C-terminal domain-containing protein</fullName>
    </recommendedName>
</protein>
<dbReference type="PROSITE" id="PS51194">
    <property type="entry name" value="HELICASE_CTER"/>
    <property type="match status" value="1"/>
</dbReference>
<dbReference type="Pfam" id="PF00271">
    <property type="entry name" value="Helicase_C"/>
    <property type="match status" value="2"/>
</dbReference>
<dbReference type="SUPFAM" id="SSF52540">
    <property type="entry name" value="P-loop containing nucleoside triphosphate hydrolases"/>
    <property type="match status" value="1"/>
</dbReference>
<dbReference type="PANTHER" id="PTHR47958">
    <property type="entry name" value="ATP-DEPENDENT RNA HELICASE DBP3"/>
    <property type="match status" value="1"/>
</dbReference>
<dbReference type="SMART" id="SM00490">
    <property type="entry name" value="HELICc"/>
    <property type="match status" value="1"/>
</dbReference>
<dbReference type="CDD" id="cd18787">
    <property type="entry name" value="SF2_C_DEAD"/>
    <property type="match status" value="1"/>
</dbReference>
<evidence type="ECO:0000256" key="1">
    <source>
        <dbReference type="SAM" id="MobiDB-lite"/>
    </source>
</evidence>
<dbReference type="EMBL" id="OE000114">
    <property type="protein sequence ID" value="CAD7452487.1"/>
    <property type="molecule type" value="Genomic_DNA"/>
</dbReference>
<name>A0A7R9FFN2_9NEOP</name>
<feature type="region of interest" description="Disordered" evidence="1">
    <location>
        <begin position="1"/>
        <end position="20"/>
    </location>
</feature>
<accession>A0A7R9FFN2</accession>
<evidence type="ECO:0000259" key="2">
    <source>
        <dbReference type="PROSITE" id="PS51194"/>
    </source>
</evidence>
<reference evidence="3" key="1">
    <citation type="submission" date="2020-11" db="EMBL/GenBank/DDBJ databases">
        <authorList>
            <person name="Tran Van P."/>
        </authorList>
    </citation>
    <scope>NUCLEOTIDE SEQUENCE</scope>
</reference>
<dbReference type="InterPro" id="IPR001650">
    <property type="entry name" value="Helicase_C-like"/>
</dbReference>
<organism evidence="3">
    <name type="scientific">Timema tahoe</name>
    <dbReference type="NCBI Taxonomy" id="61484"/>
    <lineage>
        <taxon>Eukaryota</taxon>
        <taxon>Metazoa</taxon>
        <taxon>Ecdysozoa</taxon>
        <taxon>Arthropoda</taxon>
        <taxon>Hexapoda</taxon>
        <taxon>Insecta</taxon>
        <taxon>Pterygota</taxon>
        <taxon>Neoptera</taxon>
        <taxon>Polyneoptera</taxon>
        <taxon>Phasmatodea</taxon>
        <taxon>Timematodea</taxon>
        <taxon>Timematoidea</taxon>
        <taxon>Timematidae</taxon>
        <taxon>Timema</taxon>
    </lineage>
</organism>
<dbReference type="AlphaFoldDB" id="A0A7R9FFN2"/>
<dbReference type="InterPro" id="IPR027417">
    <property type="entry name" value="P-loop_NTPase"/>
</dbReference>
<feature type="compositionally biased region" description="Polar residues" evidence="1">
    <location>
        <begin position="1"/>
        <end position="15"/>
    </location>
</feature>
<evidence type="ECO:0000313" key="3">
    <source>
        <dbReference type="EMBL" id="CAD7452487.1"/>
    </source>
</evidence>
<gene>
    <name evidence="3" type="ORF">TTEB3V08_LOCUS665</name>
</gene>
<dbReference type="Gene3D" id="3.40.50.300">
    <property type="entry name" value="P-loop containing nucleotide triphosphate hydrolases"/>
    <property type="match status" value="1"/>
</dbReference>